<dbReference type="EMBL" id="CACRXK020013995">
    <property type="protein sequence ID" value="CAB4026074.1"/>
    <property type="molecule type" value="Genomic_DNA"/>
</dbReference>
<keyword evidence="3" id="KW-1185">Reference proteome</keyword>
<feature type="non-terminal residue" evidence="2">
    <location>
        <position position="1"/>
    </location>
</feature>
<feature type="compositionally biased region" description="Polar residues" evidence="1">
    <location>
        <begin position="32"/>
        <end position="41"/>
    </location>
</feature>
<accession>A0A6S7J7W6</accession>
<dbReference type="AlphaFoldDB" id="A0A6S7J7W6"/>
<protein>
    <submittedName>
        <fullName evidence="2">Uncharacterized protein</fullName>
    </submittedName>
</protein>
<gene>
    <name evidence="2" type="ORF">PACLA_8A003135</name>
</gene>
<evidence type="ECO:0000313" key="3">
    <source>
        <dbReference type="Proteomes" id="UP001152795"/>
    </source>
</evidence>
<feature type="non-terminal residue" evidence="2">
    <location>
        <position position="50"/>
    </location>
</feature>
<dbReference type="Proteomes" id="UP001152795">
    <property type="component" value="Unassembled WGS sequence"/>
</dbReference>
<name>A0A6S7J7W6_PARCT</name>
<reference evidence="2" key="1">
    <citation type="submission" date="2020-04" db="EMBL/GenBank/DDBJ databases">
        <authorList>
            <person name="Alioto T."/>
            <person name="Alioto T."/>
            <person name="Gomez Garrido J."/>
        </authorList>
    </citation>
    <scope>NUCLEOTIDE SEQUENCE</scope>
    <source>
        <strain evidence="2">A484AB</strain>
    </source>
</reference>
<sequence length="50" mass="5858">QRTLVPPRSPEADYIVNDIGRLRQELRDALNETEQTKQSLKNIDDRIHSQ</sequence>
<feature type="region of interest" description="Disordered" evidence="1">
    <location>
        <begin position="30"/>
        <end position="50"/>
    </location>
</feature>
<evidence type="ECO:0000256" key="1">
    <source>
        <dbReference type="SAM" id="MobiDB-lite"/>
    </source>
</evidence>
<comment type="caution">
    <text evidence="2">The sequence shown here is derived from an EMBL/GenBank/DDBJ whole genome shotgun (WGS) entry which is preliminary data.</text>
</comment>
<organism evidence="2 3">
    <name type="scientific">Paramuricea clavata</name>
    <name type="common">Red gorgonian</name>
    <name type="synonym">Violescent sea-whip</name>
    <dbReference type="NCBI Taxonomy" id="317549"/>
    <lineage>
        <taxon>Eukaryota</taxon>
        <taxon>Metazoa</taxon>
        <taxon>Cnidaria</taxon>
        <taxon>Anthozoa</taxon>
        <taxon>Octocorallia</taxon>
        <taxon>Malacalcyonacea</taxon>
        <taxon>Plexauridae</taxon>
        <taxon>Paramuricea</taxon>
    </lineage>
</organism>
<proteinExistence type="predicted"/>
<evidence type="ECO:0000313" key="2">
    <source>
        <dbReference type="EMBL" id="CAB4026074.1"/>
    </source>
</evidence>